<dbReference type="GO" id="GO:0003676">
    <property type="term" value="F:nucleic acid binding"/>
    <property type="evidence" value="ECO:0007669"/>
    <property type="project" value="InterPro"/>
</dbReference>
<evidence type="ECO:0000256" key="5">
    <source>
        <dbReference type="ARBA" id="ARBA00012029"/>
    </source>
</evidence>
<keyword evidence="13" id="KW-1185">Reference proteome</keyword>
<dbReference type="GO" id="GO:0004528">
    <property type="term" value="F:phosphodiesterase I activity"/>
    <property type="evidence" value="ECO:0007669"/>
    <property type="project" value="UniProtKB-EC"/>
</dbReference>
<keyword evidence="10" id="KW-0464">Manganese</keyword>
<feature type="domain" description="VRR-NUC" evidence="11">
    <location>
        <begin position="483"/>
        <end position="597"/>
    </location>
</feature>
<dbReference type="PANTHER" id="PTHR15749:SF4">
    <property type="entry name" value="FANCONI-ASSOCIATED NUCLEASE 1"/>
    <property type="match status" value="1"/>
</dbReference>
<dbReference type="FunFam" id="3.40.1350.10:FF:000024">
    <property type="entry name" value="Fanconi-associated nuclease"/>
    <property type="match status" value="1"/>
</dbReference>
<dbReference type="Gene3D" id="3.40.1350.10">
    <property type="match status" value="1"/>
</dbReference>
<gene>
    <name evidence="12" type="ORF">HNR39_004021</name>
</gene>
<evidence type="ECO:0000256" key="2">
    <source>
        <dbReference type="ARBA" id="ARBA00001936"/>
    </source>
</evidence>
<comment type="cofactor">
    <cofactor evidence="3">
        <name>Mg(2+)</name>
        <dbReference type="ChEBI" id="CHEBI:18420"/>
    </cofactor>
</comment>
<evidence type="ECO:0000313" key="12">
    <source>
        <dbReference type="EMBL" id="MBB5202157.1"/>
    </source>
</evidence>
<evidence type="ECO:0000256" key="3">
    <source>
        <dbReference type="ARBA" id="ARBA00001946"/>
    </source>
</evidence>
<dbReference type="InterPro" id="IPR014883">
    <property type="entry name" value="VRR_NUC"/>
</dbReference>
<dbReference type="InterPro" id="IPR040603">
    <property type="entry name" value="FAN1_SAP_bact"/>
</dbReference>
<name>A0A840RUA6_9BURK</name>
<proteinExistence type="inferred from homology"/>
<keyword evidence="9" id="KW-0460">Magnesium</keyword>
<evidence type="ECO:0000256" key="1">
    <source>
        <dbReference type="ARBA" id="ARBA00000983"/>
    </source>
</evidence>
<protein>
    <recommendedName>
        <fullName evidence="5">phosphodiesterase I</fullName>
        <ecNumber evidence="5">3.1.4.1</ecNumber>
    </recommendedName>
</protein>
<dbReference type="InterPro" id="IPR049125">
    <property type="entry name" value="FAN1-like_WH"/>
</dbReference>
<dbReference type="AlphaFoldDB" id="A0A840RUA6"/>
<dbReference type="Pfam" id="PF08774">
    <property type="entry name" value="VRR_NUC"/>
    <property type="match status" value="1"/>
</dbReference>
<dbReference type="Pfam" id="PF18081">
    <property type="entry name" value="FANC_SAP"/>
    <property type="match status" value="1"/>
</dbReference>
<evidence type="ECO:0000256" key="8">
    <source>
        <dbReference type="ARBA" id="ARBA00022801"/>
    </source>
</evidence>
<keyword evidence="6" id="KW-0540">Nuclease</keyword>
<dbReference type="SMART" id="SM00990">
    <property type="entry name" value="VRR_NUC"/>
    <property type="match status" value="1"/>
</dbReference>
<accession>A0A840RUA6</accession>
<dbReference type="EMBL" id="JACHHQ010000011">
    <property type="protein sequence ID" value="MBB5202157.1"/>
    <property type="molecule type" value="Genomic_DNA"/>
</dbReference>
<dbReference type="PANTHER" id="PTHR15749">
    <property type="entry name" value="FANCONI-ASSOCIATED NUCLEASE 1"/>
    <property type="match status" value="1"/>
</dbReference>
<dbReference type="GO" id="GO:0046872">
    <property type="term" value="F:metal ion binding"/>
    <property type="evidence" value="ECO:0007669"/>
    <property type="project" value="UniProtKB-KW"/>
</dbReference>
<comment type="catalytic activity">
    <reaction evidence="1">
        <text>Hydrolytically removes 5'-nucleotides successively from the 3'-hydroxy termini of 3'-hydroxy-terminated oligonucleotides.</text>
        <dbReference type="EC" id="3.1.4.1"/>
    </reaction>
</comment>
<evidence type="ECO:0000256" key="10">
    <source>
        <dbReference type="ARBA" id="ARBA00023211"/>
    </source>
</evidence>
<evidence type="ECO:0000256" key="7">
    <source>
        <dbReference type="ARBA" id="ARBA00022723"/>
    </source>
</evidence>
<dbReference type="Proteomes" id="UP000571084">
    <property type="component" value="Unassembled WGS sequence"/>
</dbReference>
<dbReference type="Pfam" id="PF21315">
    <property type="entry name" value="FAN1_HTH"/>
    <property type="match status" value="1"/>
</dbReference>
<evidence type="ECO:0000256" key="9">
    <source>
        <dbReference type="ARBA" id="ARBA00022842"/>
    </source>
</evidence>
<dbReference type="RefSeq" id="WP_168056998.1">
    <property type="nucleotide sequence ID" value="NZ_JAAOZT010000013.1"/>
</dbReference>
<sequence length="599" mass="68596">MMKSLENRFYYLDNFCIAINWVRERYDDLLTKEERGFIDFFPLLPQPSRALLVRMLMRKGDYFRSGKLCYDEIGEVQAAAAPLIALGWVNDAPALHLDTLFSLLKKTEVSHIFGALLRKNAAYAAKKADQLLALRNEFSDGPDARADVARGVATADGADGADVAVGANADVDAPVNVATDDNAESETRAFLSWYPDASDCVYQVCVSALCDRLRLLFFGNLRQDWTEFVLVDLGLFTYEKVAFSLASRGFQHRQDIDDYYYLYQCGQRFHQGESAETVLIDIPTESYDSILLEGRRNRLLFQIAEHYEQAKDYAAALNLYGRITYPGSRVRTIRTMERCGHFSAAFSLAKIAENQPESEAEKQHLLRIFPRLNRQLGYPKAPVIEKRSVDRIDLMLLRPAEPKSVEECARDHIEALAPEQGARVHYVENGLINSLFGLLCWNAIFAPIPNAFYHPFHTGPVDLYSPDFFQRRAAQFGESLQQLDSDQYISTIRQSFKDKYGIQSPFVFWELMSKELLEVALACLPAYHLKRWFERMLEDIKSNRAGMPDLIQFWPAEKKYRMIEVKGPGDRLQDNQLRWLDYCARNDMPVAVCYVQWAD</sequence>
<comment type="similarity">
    <text evidence="4">Belongs to the FAN1 family.</text>
</comment>
<dbReference type="EC" id="3.1.4.1" evidence="5"/>
<organism evidence="12 13">
    <name type="scientific">Glaciimonas immobilis</name>
    <dbReference type="NCBI Taxonomy" id="728004"/>
    <lineage>
        <taxon>Bacteria</taxon>
        <taxon>Pseudomonadati</taxon>
        <taxon>Pseudomonadota</taxon>
        <taxon>Betaproteobacteria</taxon>
        <taxon>Burkholderiales</taxon>
        <taxon>Oxalobacteraceae</taxon>
        <taxon>Glaciimonas</taxon>
    </lineage>
</organism>
<keyword evidence="7" id="KW-0479">Metal-binding</keyword>
<evidence type="ECO:0000259" key="11">
    <source>
        <dbReference type="SMART" id="SM00990"/>
    </source>
</evidence>
<dbReference type="InterPro" id="IPR033315">
    <property type="entry name" value="Fan1-like"/>
</dbReference>
<comment type="caution">
    <text evidence="12">The sequence shown here is derived from an EMBL/GenBank/DDBJ whole genome shotgun (WGS) entry which is preliminary data.</text>
</comment>
<keyword evidence="8" id="KW-0378">Hydrolase</keyword>
<comment type="cofactor">
    <cofactor evidence="2">
        <name>Mn(2+)</name>
        <dbReference type="ChEBI" id="CHEBI:29035"/>
    </cofactor>
</comment>
<dbReference type="GO" id="GO:0036297">
    <property type="term" value="P:interstrand cross-link repair"/>
    <property type="evidence" value="ECO:0007669"/>
    <property type="project" value="InterPro"/>
</dbReference>
<dbReference type="InterPro" id="IPR011856">
    <property type="entry name" value="tRNA_endonuc-like_dom_sf"/>
</dbReference>
<evidence type="ECO:0000313" key="13">
    <source>
        <dbReference type="Proteomes" id="UP000571084"/>
    </source>
</evidence>
<reference evidence="12 13" key="1">
    <citation type="submission" date="2020-08" db="EMBL/GenBank/DDBJ databases">
        <title>Genomic Encyclopedia of Type Strains, Phase IV (KMG-IV): sequencing the most valuable type-strain genomes for metagenomic binning, comparative biology and taxonomic classification.</title>
        <authorList>
            <person name="Goeker M."/>
        </authorList>
    </citation>
    <scope>NUCLEOTIDE SEQUENCE [LARGE SCALE GENOMIC DNA]</scope>
    <source>
        <strain evidence="12 13">DSM 23240</strain>
    </source>
</reference>
<evidence type="ECO:0000256" key="6">
    <source>
        <dbReference type="ARBA" id="ARBA00022722"/>
    </source>
</evidence>
<evidence type="ECO:0000256" key="4">
    <source>
        <dbReference type="ARBA" id="ARBA00005533"/>
    </source>
</evidence>